<dbReference type="Proteomes" id="UP000694941">
    <property type="component" value="Unplaced"/>
</dbReference>
<evidence type="ECO:0000259" key="2">
    <source>
        <dbReference type="Pfam" id="PF20884"/>
    </source>
</evidence>
<accession>A0ABM1RV00</accession>
<dbReference type="Pfam" id="PF20886">
    <property type="entry name" value="PWP3A-B_C"/>
    <property type="match status" value="1"/>
</dbReference>
<evidence type="ECO:0000259" key="3">
    <source>
        <dbReference type="Pfam" id="PF20886"/>
    </source>
</evidence>
<dbReference type="Gene3D" id="2.30.30.140">
    <property type="match status" value="1"/>
</dbReference>
<feature type="region of interest" description="Disordered" evidence="1">
    <location>
        <begin position="100"/>
        <end position="120"/>
    </location>
</feature>
<dbReference type="InterPro" id="IPR048795">
    <property type="entry name" value="PWP3A_3B_4_C"/>
</dbReference>
<feature type="region of interest" description="Disordered" evidence="1">
    <location>
        <begin position="255"/>
        <end position="274"/>
    </location>
</feature>
<sequence>MYSCFECGFSTSRLCNLVYHYKASCPAFFQKDLWKEAVQEKLQTRFSTERVVPEKCPSRHVIIASTEKTSSKNNTKRKLFSQDKSERKTNVNLEKYHQEYEKQQEEDKMNSYTEDDTDDDDLPPAFDTPIKNAFGFDKDDIVWVYFKKLYWPAVVRRIYFKLKKVSVRFIGLAQVNSGIRVSIKKINTFDNAERNKKYLSLPHKPEDAVAIVNAVQRAEDFLRKRCLGYKVDAWQFFETRDEDFPEYLSGVGNTSRGIGSESRMESKTPEPVLSPVQCPSFSTTLEKEFGCRETEGSPDNQTNLRTKRKESLKLVNCIKSGQVETHLLGVYSGTIPSDRHTKFHSVVASVRNQIKQVSWFGPIDEEEQQEKVCEYCIQLFKTSCEPGTSLDVVAYVFEVWVPEAIIKALSQEQGVSLEEAEKIFNHCAF</sequence>
<feature type="domain" description="PWWP" evidence="3">
    <location>
        <begin position="307"/>
        <end position="425"/>
    </location>
</feature>
<evidence type="ECO:0000313" key="5">
    <source>
        <dbReference type="RefSeq" id="XP_022235205.1"/>
    </source>
</evidence>
<dbReference type="PANTHER" id="PTHR31333:SF6">
    <property type="entry name" value="MUM1 LIKE 1"/>
    <property type="match status" value="1"/>
</dbReference>
<protein>
    <submittedName>
        <fullName evidence="5">Uncharacterized protein LOC106475370</fullName>
    </submittedName>
</protein>
<feature type="compositionally biased region" description="Basic and acidic residues" evidence="1">
    <location>
        <begin position="100"/>
        <end position="109"/>
    </location>
</feature>
<dbReference type="InterPro" id="IPR035504">
    <property type="entry name" value="MUM1-like_PWWP"/>
</dbReference>
<evidence type="ECO:0000313" key="4">
    <source>
        <dbReference type="Proteomes" id="UP000694941"/>
    </source>
</evidence>
<dbReference type="RefSeq" id="XP_022235205.1">
    <property type="nucleotide sequence ID" value="XM_022379497.1"/>
</dbReference>
<dbReference type="GeneID" id="106475370"/>
<dbReference type="Pfam" id="PF20884">
    <property type="entry name" value="MUM1-like_PWWP"/>
    <property type="match status" value="1"/>
</dbReference>
<dbReference type="SUPFAM" id="SSF63748">
    <property type="entry name" value="Tudor/PWWP/MBT"/>
    <property type="match status" value="1"/>
</dbReference>
<organism evidence="4 5">
    <name type="scientific">Limulus polyphemus</name>
    <name type="common">Atlantic horseshoe crab</name>
    <dbReference type="NCBI Taxonomy" id="6850"/>
    <lineage>
        <taxon>Eukaryota</taxon>
        <taxon>Metazoa</taxon>
        <taxon>Ecdysozoa</taxon>
        <taxon>Arthropoda</taxon>
        <taxon>Chelicerata</taxon>
        <taxon>Merostomata</taxon>
        <taxon>Xiphosura</taxon>
        <taxon>Limulidae</taxon>
        <taxon>Limulus</taxon>
    </lineage>
</organism>
<feature type="domain" description="MUM1-like PWWP" evidence="2">
    <location>
        <begin position="136"/>
        <end position="195"/>
    </location>
</feature>
<proteinExistence type="predicted"/>
<dbReference type="CDD" id="cd06080">
    <property type="entry name" value="PWWP_MUM1-like"/>
    <property type="match status" value="1"/>
</dbReference>
<evidence type="ECO:0000256" key="1">
    <source>
        <dbReference type="SAM" id="MobiDB-lite"/>
    </source>
</evidence>
<name>A0ABM1RV00_LIMPO</name>
<gene>
    <name evidence="5" type="primary">LOC106475370</name>
</gene>
<dbReference type="InterPro" id="IPR040263">
    <property type="entry name" value="PWP3A_3B_4"/>
</dbReference>
<reference evidence="5" key="1">
    <citation type="submission" date="2025-08" db="UniProtKB">
        <authorList>
            <consortium name="RefSeq"/>
        </authorList>
    </citation>
    <scope>IDENTIFICATION</scope>
    <source>
        <tissue evidence="5">Muscle</tissue>
    </source>
</reference>
<dbReference type="PANTHER" id="PTHR31333">
    <property type="entry name" value="PWWP DOMAIN-CONTAINING DNA REPAIR FACTOR 3 FAMILY MEMBER"/>
    <property type="match status" value="1"/>
</dbReference>
<keyword evidence="4" id="KW-1185">Reference proteome</keyword>